<feature type="chain" id="PRO_5018521120" description="Nuclear transport factor 2 family protein" evidence="1">
    <location>
        <begin position="29"/>
        <end position="151"/>
    </location>
</feature>
<comment type="caution">
    <text evidence="2">The sequence shown here is derived from an EMBL/GenBank/DDBJ whole genome shotgun (WGS) entry which is preliminary data.</text>
</comment>
<accession>A0A3A8AE08</accession>
<dbReference type="Proteomes" id="UP000246132">
    <property type="component" value="Unassembled WGS sequence"/>
</dbReference>
<evidence type="ECO:0008006" key="4">
    <source>
        <dbReference type="Google" id="ProtNLM"/>
    </source>
</evidence>
<feature type="signal peptide" evidence="1">
    <location>
        <begin position="1"/>
        <end position="28"/>
    </location>
</feature>
<proteinExistence type="predicted"/>
<reference evidence="2 3" key="1">
    <citation type="journal article" date="2018" name="Int. J. Syst. Bacteriol.">
        <title>Oceaniradius stylonemae gen. nov., sp. nov., isolated from a red alga, Stylonema cornu-cervi.</title>
        <authorList>
            <person name="Jeong S."/>
        </authorList>
    </citation>
    <scope>NUCLEOTIDE SEQUENCE [LARGE SCALE GENOMIC DNA]</scope>
    <source>
        <strain evidence="2 3">StC1</strain>
    </source>
</reference>
<keyword evidence="3" id="KW-1185">Reference proteome</keyword>
<name>A0A3A8AE08_9HYPH</name>
<evidence type="ECO:0000313" key="3">
    <source>
        <dbReference type="Proteomes" id="UP000246132"/>
    </source>
</evidence>
<protein>
    <recommendedName>
        <fullName evidence="4">Nuclear transport factor 2 family protein</fullName>
    </recommendedName>
</protein>
<keyword evidence="1" id="KW-0732">Signal</keyword>
<sequence>MNEMRRRQSGCIVSLVMVLAGGLSAAHAGQVDAVAAVNGWYASLLPGQDAQAMAARAGTLLAEGAVIDLRDLGITQTREEYLESLDVWADAVAGGTVAHRIEPGFDESSVSATVCFRFADNEVLNRETFAIEQGLIVNAVFEQIADDCAGF</sequence>
<gene>
    <name evidence="2" type="ORF">DEM25_007365</name>
</gene>
<dbReference type="AlphaFoldDB" id="A0A3A8AE08"/>
<evidence type="ECO:0000313" key="2">
    <source>
        <dbReference type="EMBL" id="RKF07588.1"/>
    </source>
</evidence>
<organism evidence="2 3">
    <name type="scientific">Oceaniradius stylonematis</name>
    <dbReference type="NCBI Taxonomy" id="2184161"/>
    <lineage>
        <taxon>Bacteria</taxon>
        <taxon>Pseudomonadati</taxon>
        <taxon>Pseudomonadota</taxon>
        <taxon>Alphaproteobacteria</taxon>
        <taxon>Hyphomicrobiales</taxon>
        <taxon>Ahrensiaceae</taxon>
        <taxon>Oceaniradius</taxon>
    </lineage>
</organism>
<dbReference type="EMBL" id="QFWV02000004">
    <property type="protein sequence ID" value="RKF07588.1"/>
    <property type="molecule type" value="Genomic_DNA"/>
</dbReference>
<evidence type="ECO:0000256" key="1">
    <source>
        <dbReference type="SAM" id="SignalP"/>
    </source>
</evidence>